<keyword evidence="3" id="KW-1185">Reference proteome</keyword>
<organism evidence="2 3">
    <name type="scientific">Halalkalibacter alkalisediminis</name>
    <dbReference type="NCBI Taxonomy" id="935616"/>
    <lineage>
        <taxon>Bacteria</taxon>
        <taxon>Bacillati</taxon>
        <taxon>Bacillota</taxon>
        <taxon>Bacilli</taxon>
        <taxon>Bacillales</taxon>
        <taxon>Bacillaceae</taxon>
        <taxon>Halalkalibacter</taxon>
    </lineage>
</organism>
<reference evidence="2 3" key="1">
    <citation type="submission" date="2024-09" db="EMBL/GenBank/DDBJ databases">
        <authorList>
            <person name="Sun Q."/>
            <person name="Mori K."/>
        </authorList>
    </citation>
    <scope>NUCLEOTIDE SEQUENCE [LARGE SCALE GENOMIC DNA]</scope>
    <source>
        <strain evidence="2 3">NCAIM B.02301</strain>
    </source>
</reference>
<dbReference type="PANTHER" id="PTHR11091">
    <property type="entry name" value="OXIDOREDUCTASE-RELATED"/>
    <property type="match status" value="1"/>
</dbReference>
<evidence type="ECO:0000313" key="2">
    <source>
        <dbReference type="EMBL" id="MFC0562127.1"/>
    </source>
</evidence>
<dbReference type="InterPro" id="IPR036111">
    <property type="entry name" value="Mal/L-sulfo/L-lacto_DH-like_sf"/>
</dbReference>
<gene>
    <name evidence="2" type="ORF">ACFFH4_25090</name>
</gene>
<dbReference type="Proteomes" id="UP001589833">
    <property type="component" value="Unassembled WGS sequence"/>
</dbReference>
<comment type="caution">
    <text evidence="2">The sequence shown here is derived from an EMBL/GenBank/DDBJ whole genome shotgun (WGS) entry which is preliminary data.</text>
</comment>
<proteinExistence type="inferred from homology"/>
<protein>
    <submittedName>
        <fullName evidence="2">Ldh family oxidoreductase</fullName>
    </submittedName>
</protein>
<dbReference type="InterPro" id="IPR043144">
    <property type="entry name" value="Mal/L-sulf/L-lact_DH-like_ah"/>
</dbReference>
<dbReference type="PANTHER" id="PTHR11091:SF0">
    <property type="entry name" value="MALATE DEHYDROGENASE"/>
    <property type="match status" value="1"/>
</dbReference>
<dbReference type="Gene3D" id="1.10.1530.10">
    <property type="match status" value="1"/>
</dbReference>
<comment type="similarity">
    <text evidence="1">Belongs to the LDH2/MDH2 oxidoreductase family.</text>
</comment>
<dbReference type="RefSeq" id="WP_273846860.1">
    <property type="nucleotide sequence ID" value="NZ_JAQQWT010000020.1"/>
</dbReference>
<name>A0ABV6NMX1_9BACI</name>
<dbReference type="SUPFAM" id="SSF89733">
    <property type="entry name" value="L-sulfolactate dehydrogenase-like"/>
    <property type="match status" value="1"/>
</dbReference>
<dbReference type="Pfam" id="PF02615">
    <property type="entry name" value="Ldh_2"/>
    <property type="match status" value="1"/>
</dbReference>
<dbReference type="InterPro" id="IPR003767">
    <property type="entry name" value="Malate/L-lactate_DH-like"/>
</dbReference>
<accession>A0ABV6NMX1</accession>
<evidence type="ECO:0000313" key="3">
    <source>
        <dbReference type="Proteomes" id="UP001589833"/>
    </source>
</evidence>
<sequence>MSIVDAKISELKTKCLNIFVNVGLNIEDAHIIADNLLDAEMRGVPSHGLMRLKHYVQRIEKGLINLNPNVKVIKRNWCTIIN</sequence>
<dbReference type="EMBL" id="JBHLTR010000113">
    <property type="protein sequence ID" value="MFC0562127.1"/>
    <property type="molecule type" value="Genomic_DNA"/>
</dbReference>
<evidence type="ECO:0000256" key="1">
    <source>
        <dbReference type="ARBA" id="ARBA00006056"/>
    </source>
</evidence>